<feature type="domain" description="GH26" evidence="7">
    <location>
        <begin position="77"/>
        <end position="366"/>
    </location>
</feature>
<feature type="active site" description="Nucleophile" evidence="4">
    <location>
        <position position="307"/>
    </location>
</feature>
<dbReference type="SUPFAM" id="SSF51445">
    <property type="entry name" value="(Trans)glycosidases"/>
    <property type="match status" value="1"/>
</dbReference>
<feature type="transmembrane region" description="Helical" evidence="6">
    <location>
        <begin position="45"/>
        <end position="67"/>
    </location>
</feature>
<dbReference type="Pfam" id="PF02156">
    <property type="entry name" value="Glyco_hydro_26"/>
    <property type="match status" value="1"/>
</dbReference>
<dbReference type="PANTHER" id="PTHR40079">
    <property type="entry name" value="MANNAN ENDO-1,4-BETA-MANNOSIDASE E-RELATED"/>
    <property type="match status" value="1"/>
</dbReference>
<dbReference type="GO" id="GO:0006080">
    <property type="term" value="P:substituted mannan metabolic process"/>
    <property type="evidence" value="ECO:0007669"/>
    <property type="project" value="InterPro"/>
</dbReference>
<keyword evidence="2 4" id="KW-0378">Hydrolase</keyword>
<comment type="similarity">
    <text evidence="1 4">Belongs to the glycosyl hydrolase 26 family.</text>
</comment>
<evidence type="ECO:0000256" key="5">
    <source>
        <dbReference type="SAM" id="MobiDB-lite"/>
    </source>
</evidence>
<dbReference type="GO" id="GO:0016985">
    <property type="term" value="F:mannan endo-1,4-beta-mannosidase activity"/>
    <property type="evidence" value="ECO:0007669"/>
    <property type="project" value="InterPro"/>
</dbReference>
<dbReference type="EMBL" id="BAHD01000017">
    <property type="protein sequence ID" value="GAB95189.1"/>
    <property type="molecule type" value="Genomic_DNA"/>
</dbReference>
<gene>
    <name evidence="8" type="ORF">KILIM_017_00340</name>
</gene>
<feature type="compositionally biased region" description="Polar residues" evidence="5">
    <location>
        <begin position="401"/>
        <end position="414"/>
    </location>
</feature>
<dbReference type="InterPro" id="IPR000805">
    <property type="entry name" value="Glyco_hydro_26"/>
</dbReference>
<feature type="region of interest" description="Disordered" evidence="5">
    <location>
        <begin position="1"/>
        <end position="29"/>
    </location>
</feature>
<evidence type="ECO:0000256" key="6">
    <source>
        <dbReference type="SAM" id="Phobius"/>
    </source>
</evidence>
<proteinExistence type="inferred from homology"/>
<reference evidence="8 9" key="1">
    <citation type="submission" date="2012-08" db="EMBL/GenBank/DDBJ databases">
        <title>Whole genome shotgun sequence of Kineosphaera limosa NBRC 100340.</title>
        <authorList>
            <person name="Yoshida I."/>
            <person name="Isaki S."/>
            <person name="Hosoyama A."/>
            <person name="Tsuchikane K."/>
            <person name="Katsumata H."/>
            <person name="Ando Y."/>
            <person name="Ohji S."/>
            <person name="Hamada M."/>
            <person name="Tamura T."/>
            <person name="Yamazoe A."/>
            <person name="Yamazaki S."/>
            <person name="Fujita N."/>
        </authorList>
    </citation>
    <scope>NUCLEOTIDE SEQUENCE [LARGE SCALE GENOMIC DNA]</scope>
    <source>
        <strain evidence="8 9">NBRC 100340</strain>
    </source>
</reference>
<keyword evidence="9" id="KW-1185">Reference proteome</keyword>
<name>K6X8P3_9MICO</name>
<organism evidence="8 9">
    <name type="scientific">Kineosphaera limosa NBRC 100340</name>
    <dbReference type="NCBI Taxonomy" id="1184609"/>
    <lineage>
        <taxon>Bacteria</taxon>
        <taxon>Bacillati</taxon>
        <taxon>Actinomycetota</taxon>
        <taxon>Actinomycetes</taxon>
        <taxon>Micrococcales</taxon>
        <taxon>Dermatophilaceae</taxon>
        <taxon>Kineosphaera</taxon>
    </lineage>
</organism>
<dbReference type="PROSITE" id="PS51764">
    <property type="entry name" value="GH26"/>
    <property type="match status" value="1"/>
</dbReference>
<dbReference type="eggNOG" id="COG4124">
    <property type="taxonomic scope" value="Bacteria"/>
</dbReference>
<dbReference type="AlphaFoldDB" id="K6X8P3"/>
<keyword evidence="6" id="KW-0812">Transmembrane</keyword>
<evidence type="ECO:0000313" key="8">
    <source>
        <dbReference type="EMBL" id="GAB95189.1"/>
    </source>
</evidence>
<dbReference type="RefSeq" id="WP_006591721.1">
    <property type="nucleotide sequence ID" value="NZ_BAHD01000017.1"/>
</dbReference>
<dbReference type="Gene3D" id="3.20.20.80">
    <property type="entry name" value="Glycosidases"/>
    <property type="match status" value="1"/>
</dbReference>
<protein>
    <recommendedName>
        <fullName evidence="7">GH26 domain-containing protein</fullName>
    </recommendedName>
</protein>
<comment type="caution">
    <text evidence="8">The sequence shown here is derived from an EMBL/GenBank/DDBJ whole genome shotgun (WGS) entry which is preliminary data.</text>
</comment>
<evidence type="ECO:0000259" key="7">
    <source>
        <dbReference type="PROSITE" id="PS51764"/>
    </source>
</evidence>
<evidence type="ECO:0000256" key="4">
    <source>
        <dbReference type="PROSITE-ProRule" id="PRU01100"/>
    </source>
</evidence>
<feature type="compositionally biased region" description="Low complexity" evidence="5">
    <location>
        <begin position="417"/>
        <end position="430"/>
    </location>
</feature>
<evidence type="ECO:0000256" key="3">
    <source>
        <dbReference type="ARBA" id="ARBA00023295"/>
    </source>
</evidence>
<dbReference type="InterPro" id="IPR022790">
    <property type="entry name" value="GH26_dom"/>
</dbReference>
<sequence>MSAPAVASRCVPPPADGTRGRHRHSGPGAPHLLRLPQLLAAGSRLARLGALVVLSVVVAAFSVGGVGPVRGEELTRPATGAIDNSVQRASGLAWHSGVFSHDSARTVEFERARGRRVDVLAVFPTRDSWEAMLQDWWMSPSAVPAGFTGTLAVGVPLFPDDGSMERTASGADAARWEELGRLIASRYPDAWVRPGWEMNIPNWPWAATPENVETYKQAFRAAVEGLRRGGPQLRMVFNPNEGRGASLPDARLAYPGDDVVDVVGIDAYDWYPAYRDGGWEEHRTKDQGWDFWANFARERGKQFALPEWGVMTGSSASGGDNPEYIEQVLAWLGANADIMAFDAYFEETQDYCRCALSQNPRAQAAYTQALSTHAASAVPAGPARPPVGAHVGPAPNAVRTPASQTPGPVPSQTVDGPAPAASVPAASVPATDGRPGAPAAEPQSRRPGRGVFGRPATPREFSGG</sequence>
<accession>K6X8P3</accession>
<dbReference type="PANTHER" id="PTHR40079:SF4">
    <property type="entry name" value="GH26 DOMAIN-CONTAINING PROTEIN-RELATED"/>
    <property type="match status" value="1"/>
</dbReference>
<dbReference type="STRING" id="1184609.KILIM_017_00340"/>
<dbReference type="InterPro" id="IPR017853">
    <property type="entry name" value="GH"/>
</dbReference>
<evidence type="ECO:0000313" key="9">
    <source>
        <dbReference type="Proteomes" id="UP000008366"/>
    </source>
</evidence>
<evidence type="ECO:0000256" key="2">
    <source>
        <dbReference type="ARBA" id="ARBA00022801"/>
    </source>
</evidence>
<evidence type="ECO:0000256" key="1">
    <source>
        <dbReference type="ARBA" id="ARBA00007754"/>
    </source>
</evidence>
<keyword evidence="6" id="KW-0472">Membrane</keyword>
<feature type="region of interest" description="Disordered" evidence="5">
    <location>
        <begin position="377"/>
        <end position="464"/>
    </location>
</feature>
<dbReference type="Proteomes" id="UP000008366">
    <property type="component" value="Unassembled WGS sequence"/>
</dbReference>
<keyword evidence="6" id="KW-1133">Transmembrane helix</keyword>
<feature type="compositionally biased region" description="Low complexity" evidence="5">
    <location>
        <begin position="377"/>
        <end position="398"/>
    </location>
</feature>
<feature type="active site" description="Proton donor" evidence="4">
    <location>
        <position position="197"/>
    </location>
</feature>
<keyword evidence="3 4" id="KW-0326">Glycosidase</keyword>